<feature type="transmembrane region" description="Helical" evidence="9">
    <location>
        <begin position="83"/>
        <end position="105"/>
    </location>
</feature>
<feature type="transmembrane region" description="Helical" evidence="9">
    <location>
        <begin position="192"/>
        <end position="217"/>
    </location>
</feature>
<evidence type="ECO:0000313" key="12">
    <source>
        <dbReference type="EMBL" id="SLN16273.1"/>
    </source>
</evidence>
<dbReference type="NCBIfam" id="TIGR00786">
    <property type="entry name" value="dctM"/>
    <property type="match status" value="1"/>
</dbReference>
<keyword evidence="5 9" id="KW-0812">Transmembrane</keyword>
<evidence type="ECO:0000256" key="6">
    <source>
        <dbReference type="ARBA" id="ARBA00022989"/>
    </source>
</evidence>
<feature type="transmembrane region" description="Helical" evidence="9">
    <location>
        <begin position="45"/>
        <end position="62"/>
    </location>
</feature>
<evidence type="ECO:0000256" key="2">
    <source>
        <dbReference type="ARBA" id="ARBA00022448"/>
    </source>
</evidence>
<comment type="subcellular location">
    <subcellularLocation>
        <location evidence="1 8">Cell inner membrane</location>
        <topology evidence="1 8">Multi-pass membrane protein</topology>
    </subcellularLocation>
</comment>
<dbReference type="InterPro" id="IPR055348">
    <property type="entry name" value="DctQ"/>
</dbReference>
<feature type="transmembrane region" description="Helical" evidence="9">
    <location>
        <begin position="153"/>
        <end position="172"/>
    </location>
</feature>
<feature type="transmembrane region" description="Helical" evidence="9">
    <location>
        <begin position="546"/>
        <end position="564"/>
    </location>
</feature>
<evidence type="ECO:0000256" key="9">
    <source>
        <dbReference type="SAM" id="Phobius"/>
    </source>
</evidence>
<dbReference type="GO" id="GO:0022857">
    <property type="term" value="F:transmembrane transporter activity"/>
    <property type="evidence" value="ECO:0007669"/>
    <property type="project" value="UniProtKB-UniRule"/>
</dbReference>
<dbReference type="Pfam" id="PF06808">
    <property type="entry name" value="DctM"/>
    <property type="match status" value="1"/>
</dbReference>
<keyword evidence="6 9" id="KW-1133">Transmembrane helix</keyword>
<feature type="transmembrane region" description="Helical" evidence="9">
    <location>
        <begin position="404"/>
        <end position="428"/>
    </location>
</feature>
<evidence type="ECO:0000256" key="8">
    <source>
        <dbReference type="RuleBase" id="RU369079"/>
    </source>
</evidence>
<feature type="transmembrane region" description="Helical" evidence="9">
    <location>
        <begin position="287"/>
        <end position="307"/>
    </location>
</feature>
<keyword evidence="13" id="KW-1185">Reference proteome</keyword>
<evidence type="ECO:0000256" key="7">
    <source>
        <dbReference type="ARBA" id="ARBA00023136"/>
    </source>
</evidence>
<reference evidence="12 13" key="1">
    <citation type="submission" date="2017-03" db="EMBL/GenBank/DDBJ databases">
        <authorList>
            <person name="Afonso C.L."/>
            <person name="Miller P.J."/>
            <person name="Scott M.A."/>
            <person name="Spackman E."/>
            <person name="Goraichik I."/>
            <person name="Dimitrov K.M."/>
            <person name="Suarez D.L."/>
            <person name="Swayne D.E."/>
        </authorList>
    </citation>
    <scope>NUCLEOTIDE SEQUENCE [LARGE SCALE GENOMIC DNA]</scope>
    <source>
        <strain evidence="12 13">CECT 8110</strain>
    </source>
</reference>
<dbReference type="InterPro" id="IPR004681">
    <property type="entry name" value="TRAP_DctM"/>
</dbReference>
<dbReference type="Pfam" id="PF04290">
    <property type="entry name" value="DctQ"/>
    <property type="match status" value="1"/>
</dbReference>
<name>A0A1X6YBS0_9RHOB</name>
<feature type="transmembrane region" description="Helical" evidence="9">
    <location>
        <begin position="224"/>
        <end position="248"/>
    </location>
</feature>
<evidence type="ECO:0000259" key="11">
    <source>
        <dbReference type="Pfam" id="PF06808"/>
    </source>
</evidence>
<organism evidence="12 13">
    <name type="scientific">Roseovarius halotolerans</name>
    <dbReference type="NCBI Taxonomy" id="505353"/>
    <lineage>
        <taxon>Bacteria</taxon>
        <taxon>Pseudomonadati</taxon>
        <taxon>Pseudomonadota</taxon>
        <taxon>Alphaproteobacteria</taxon>
        <taxon>Rhodobacterales</taxon>
        <taxon>Roseobacteraceae</taxon>
        <taxon>Roseovarius</taxon>
    </lineage>
</organism>
<evidence type="ECO:0000256" key="4">
    <source>
        <dbReference type="ARBA" id="ARBA00022519"/>
    </source>
</evidence>
<feature type="transmembrane region" description="Helical" evidence="9">
    <location>
        <begin position="569"/>
        <end position="586"/>
    </location>
</feature>
<feature type="domain" description="Tripartite ATP-independent periplasmic transporters DctQ component" evidence="10">
    <location>
        <begin position="19"/>
        <end position="149"/>
    </location>
</feature>
<feature type="transmembrane region" description="Helical" evidence="9">
    <location>
        <begin position="327"/>
        <end position="349"/>
    </location>
</feature>
<sequence length="660" mass="69974">MNRLAGITGVISAIGVLAMTGIVGYEVLSRSLFNEPTIWSAEISTYLLVAIAFLGLTAALRGGDHVQVEVLLTGLPDRWSRRLLCFGDWLGLTMVAFAAWQMAFFNYAEYVNDTRDWGLLATPQWIPELPVSIGLALFAAGLLLEIMRKSERVFSVIIVALLMAGLAIALFILGARPPSILGTRLDWGSASIAIWICLSALAINGPGMAGAVGAALIGVSGIYWLANGLGLAAVGALIAMTILVLLVIGVRVALALGIMGLLTLLFLLPTPQLSVLAERSWNSVNTFTLTAVPMFVLMGALLIRSGVTREMFDAMGKWFGRTPGGLAHASVGASAVFAAVSGSSLATAATMGKVACPEMIERGYDRRLTYGVVAAGATLGILIPPSIAMIIYGTTVGVPVTQLFMAGVIPGLLLSAGFMGCVLIWSLLRPEATPRGMHYSLAEKIRGSLSVLPFGLIIVAVLGSLYAGFATPTEAGAVGAIASLLVCAMRRMVSLRLLYETALETARITSFLLLIVVGAAIMSWGFDFLQIPRSLVSTVDNANLPPWAVVLILAALYVVLGMFVESISMMLMTLPVTFPIIIALGLDPIWFGVALVVMIELGLVTPPVGIVLFVLRGVSGDVPLRDIVYGVLPFVVVILLFQVLIYFVPELVLWLPEQTK</sequence>
<evidence type="ECO:0000256" key="5">
    <source>
        <dbReference type="ARBA" id="ARBA00022692"/>
    </source>
</evidence>
<feature type="transmembrane region" description="Helical" evidence="9">
    <location>
        <begin position="125"/>
        <end position="146"/>
    </location>
</feature>
<proteinExistence type="predicted"/>
<feature type="transmembrane region" description="Helical" evidence="9">
    <location>
        <begin position="627"/>
        <end position="648"/>
    </location>
</feature>
<dbReference type="InterPro" id="IPR010656">
    <property type="entry name" value="DctM"/>
</dbReference>
<keyword evidence="4 8" id="KW-0997">Cell inner membrane</keyword>
<dbReference type="Proteomes" id="UP000193207">
    <property type="component" value="Unassembled WGS sequence"/>
</dbReference>
<feature type="transmembrane region" description="Helical" evidence="9">
    <location>
        <begin position="592"/>
        <end position="615"/>
    </location>
</feature>
<feature type="transmembrane region" description="Helical" evidence="9">
    <location>
        <begin position="505"/>
        <end position="526"/>
    </location>
</feature>
<evidence type="ECO:0000256" key="3">
    <source>
        <dbReference type="ARBA" id="ARBA00022475"/>
    </source>
</evidence>
<dbReference type="PANTHER" id="PTHR33362:SF5">
    <property type="entry name" value="C4-DICARBOXYLATE TRAP TRANSPORTER LARGE PERMEASE PROTEIN DCTM"/>
    <property type="match status" value="1"/>
</dbReference>
<keyword evidence="3" id="KW-1003">Cell membrane</keyword>
<feature type="transmembrane region" description="Helical" evidence="9">
    <location>
        <begin position="7"/>
        <end position="25"/>
    </location>
</feature>
<accession>A0A1X6YBS0</accession>
<comment type="function">
    <text evidence="8">Part of the tripartite ATP-independent periplasmic (TRAP) transport system.</text>
</comment>
<feature type="domain" description="TRAP C4-dicarboxylate transport system permease DctM subunit" evidence="11">
    <location>
        <begin position="240"/>
        <end position="651"/>
    </location>
</feature>
<evidence type="ECO:0000313" key="13">
    <source>
        <dbReference type="Proteomes" id="UP000193207"/>
    </source>
</evidence>
<evidence type="ECO:0000259" key="10">
    <source>
        <dbReference type="Pfam" id="PF04290"/>
    </source>
</evidence>
<protein>
    <submittedName>
        <fullName evidence="12">Sialic acid TRAP transporter permease protein SiaT</fullName>
    </submittedName>
</protein>
<gene>
    <name evidence="12" type="primary">siaT_10</name>
    <name evidence="12" type="ORF">ROH8110_00416</name>
</gene>
<evidence type="ECO:0000256" key="1">
    <source>
        <dbReference type="ARBA" id="ARBA00004429"/>
    </source>
</evidence>
<feature type="transmembrane region" description="Helical" evidence="9">
    <location>
        <begin position="254"/>
        <end position="275"/>
    </location>
</feature>
<feature type="transmembrane region" description="Helical" evidence="9">
    <location>
        <begin position="449"/>
        <end position="469"/>
    </location>
</feature>
<dbReference type="GO" id="GO:0005886">
    <property type="term" value="C:plasma membrane"/>
    <property type="evidence" value="ECO:0007669"/>
    <property type="project" value="UniProtKB-SubCell"/>
</dbReference>
<dbReference type="AlphaFoldDB" id="A0A1X6YBS0"/>
<keyword evidence="7 9" id="KW-0472">Membrane</keyword>
<feature type="transmembrane region" description="Helical" evidence="9">
    <location>
        <begin position="475"/>
        <end position="493"/>
    </location>
</feature>
<dbReference type="PANTHER" id="PTHR33362">
    <property type="entry name" value="SIALIC ACID TRAP TRANSPORTER PERMEASE PROTEIN SIAT-RELATED"/>
    <property type="match status" value="1"/>
</dbReference>
<keyword evidence="2 8" id="KW-0813">Transport</keyword>
<dbReference type="EMBL" id="FWFU01000001">
    <property type="protein sequence ID" value="SLN16273.1"/>
    <property type="molecule type" value="Genomic_DNA"/>
</dbReference>
<feature type="transmembrane region" description="Helical" evidence="9">
    <location>
        <begin position="370"/>
        <end position="392"/>
    </location>
</feature>